<reference evidence="2" key="1">
    <citation type="submission" date="2020-03" db="EMBL/GenBank/DDBJ databases">
        <authorList>
            <person name="Weist P."/>
        </authorList>
    </citation>
    <scope>NUCLEOTIDE SEQUENCE</scope>
</reference>
<keyword evidence="3" id="KW-1185">Reference proteome</keyword>
<evidence type="ECO:0000313" key="3">
    <source>
        <dbReference type="Proteomes" id="UP001153269"/>
    </source>
</evidence>
<feature type="region of interest" description="Disordered" evidence="1">
    <location>
        <begin position="62"/>
        <end position="82"/>
    </location>
</feature>
<organism evidence="2 3">
    <name type="scientific">Pleuronectes platessa</name>
    <name type="common">European plaice</name>
    <dbReference type="NCBI Taxonomy" id="8262"/>
    <lineage>
        <taxon>Eukaryota</taxon>
        <taxon>Metazoa</taxon>
        <taxon>Chordata</taxon>
        <taxon>Craniata</taxon>
        <taxon>Vertebrata</taxon>
        <taxon>Euteleostomi</taxon>
        <taxon>Actinopterygii</taxon>
        <taxon>Neopterygii</taxon>
        <taxon>Teleostei</taxon>
        <taxon>Neoteleostei</taxon>
        <taxon>Acanthomorphata</taxon>
        <taxon>Carangaria</taxon>
        <taxon>Pleuronectiformes</taxon>
        <taxon>Pleuronectoidei</taxon>
        <taxon>Pleuronectidae</taxon>
        <taxon>Pleuronectes</taxon>
    </lineage>
</organism>
<proteinExistence type="predicted"/>
<evidence type="ECO:0000256" key="1">
    <source>
        <dbReference type="SAM" id="MobiDB-lite"/>
    </source>
</evidence>
<name>A0A9N7UHS2_PLEPL</name>
<sequence>MSFSFYKNIQNGELTVFCSFHTTQNNCGKQPDNGVLAAGIPLEVSLSLKQCKKNNLAGAHADTGPTLHRLQMQPSPWPTPRPHRLDNVLRESRKNHHGGADRRVTPGLTGVGLSNFKSWKVLFGY</sequence>
<dbReference type="Proteomes" id="UP001153269">
    <property type="component" value="Unassembled WGS sequence"/>
</dbReference>
<protein>
    <submittedName>
        <fullName evidence="2">Uncharacterized protein</fullName>
    </submittedName>
</protein>
<accession>A0A9N7UHS2</accession>
<evidence type="ECO:0000313" key="2">
    <source>
        <dbReference type="EMBL" id="CAB1430318.1"/>
    </source>
</evidence>
<comment type="caution">
    <text evidence="2">The sequence shown here is derived from an EMBL/GenBank/DDBJ whole genome shotgun (WGS) entry which is preliminary data.</text>
</comment>
<dbReference type="AlphaFoldDB" id="A0A9N7UHS2"/>
<gene>
    <name evidence="2" type="ORF">PLEPLA_LOCUS18300</name>
</gene>
<dbReference type="EMBL" id="CADEAL010001224">
    <property type="protein sequence ID" value="CAB1430318.1"/>
    <property type="molecule type" value="Genomic_DNA"/>
</dbReference>